<proteinExistence type="predicted"/>
<dbReference type="InterPro" id="IPR044787">
    <property type="entry name" value="HHO5-like"/>
</dbReference>
<dbReference type="SUPFAM" id="SSF46689">
    <property type="entry name" value="Homeodomain-like"/>
    <property type="match status" value="1"/>
</dbReference>
<sequence length="539" mass="61519">MWECKAVKWKTLNTRGPESDFLKPHSFPFLSLIKSDFFLYIHIIENLAFSNFTFNYNLKSNPSTQPTFPLFSFFYSIPSFTFISSFPFIFNFTFPFHLPLHYFISFPFPSPTTTTTIKTTYIFFIKQGKTIIERVQSNQMGSVPSELSLDLRPTFVPKTITHFLSTLPSSQNNKLSLLNDFIARLEHEFRKIDAFKRELPLSMLLLNDAISVLKEESEKCMSYKSQPVLEVFIPLKKECDEEEYEVINNKDRECKDKKNWMSSVQLWNTTTTTTTNNVYDQTQHHHKLVIKKIEDERQTVAEDPFQPSSSRNGGGREFLPFSTCTSIPVTTVALSPTKEMKESDVNRLSLLTPPFAVKNLRKGCSSSVSRCNSNRELSSSPPTALPSLRTGSLQQQHVSRKERRCWSPELHRRFVNALQKLGGSQVATPKQIREFMQVDGLTNDEVKSHLQKYRLHTRRVPSTNTDQPVVILGGLWMSQDRCNGSSKGSSSGSGSPQSPLHLATRSCRGTDSMEDEEDAKSESYNWKSHIHNKTGKVGV</sequence>
<dbReference type="EMBL" id="WOCE01000016">
    <property type="protein sequence ID" value="KAE9597246.1"/>
    <property type="molecule type" value="Genomic_DNA"/>
</dbReference>
<dbReference type="GO" id="GO:0003700">
    <property type="term" value="F:DNA-binding transcription factor activity"/>
    <property type="evidence" value="ECO:0007669"/>
    <property type="project" value="InterPro"/>
</dbReference>
<dbReference type="NCBIfam" id="TIGR01557">
    <property type="entry name" value="myb_SHAQKYF"/>
    <property type="match status" value="1"/>
</dbReference>
<dbReference type="AlphaFoldDB" id="A0A6A4NUC8"/>
<evidence type="ECO:0000256" key="6">
    <source>
        <dbReference type="SAM" id="MobiDB-lite"/>
    </source>
</evidence>
<dbReference type="InterPro" id="IPR001005">
    <property type="entry name" value="SANT/Myb"/>
</dbReference>
<comment type="caution">
    <text evidence="9">The sequence shown here is derived from an EMBL/GenBank/DDBJ whole genome shotgun (WGS) entry which is preliminary data.</text>
</comment>
<gene>
    <name evidence="9" type="ORF">Lalb_Chr16g0384531</name>
</gene>
<comment type="subcellular location">
    <subcellularLocation>
        <location evidence="1">Nucleus</location>
    </subcellularLocation>
</comment>
<dbReference type="InterPro" id="IPR017930">
    <property type="entry name" value="Myb_dom"/>
</dbReference>
<reference evidence="10" key="1">
    <citation type="journal article" date="2020" name="Nat. Commun.">
        <title>Genome sequence of the cluster root forming white lupin.</title>
        <authorList>
            <person name="Hufnagel B."/>
            <person name="Marques A."/>
            <person name="Soriano A."/>
            <person name="Marques L."/>
            <person name="Divol F."/>
            <person name="Doumas P."/>
            <person name="Sallet E."/>
            <person name="Mancinotti D."/>
            <person name="Carrere S."/>
            <person name="Marande W."/>
            <person name="Arribat S."/>
            <person name="Keller J."/>
            <person name="Huneau C."/>
            <person name="Blein T."/>
            <person name="Aime D."/>
            <person name="Laguerre M."/>
            <person name="Taylor J."/>
            <person name="Schubert V."/>
            <person name="Nelson M."/>
            <person name="Geu-Flores F."/>
            <person name="Crespi M."/>
            <person name="Gallardo-Guerrero K."/>
            <person name="Delaux P.-M."/>
            <person name="Salse J."/>
            <person name="Berges H."/>
            <person name="Guyot R."/>
            <person name="Gouzy J."/>
            <person name="Peret B."/>
        </authorList>
    </citation>
    <scope>NUCLEOTIDE SEQUENCE [LARGE SCALE GENOMIC DNA]</scope>
    <source>
        <strain evidence="10">cv. Amiga</strain>
    </source>
</reference>
<keyword evidence="7" id="KW-1133">Transmembrane helix</keyword>
<dbReference type="FunFam" id="1.10.10.60:FF:000002">
    <property type="entry name" value="Myb family transcription factor"/>
    <property type="match status" value="1"/>
</dbReference>
<evidence type="ECO:0000256" key="5">
    <source>
        <dbReference type="ARBA" id="ARBA00023242"/>
    </source>
</evidence>
<dbReference type="GO" id="GO:0005634">
    <property type="term" value="C:nucleus"/>
    <property type="evidence" value="ECO:0007669"/>
    <property type="project" value="UniProtKB-SubCell"/>
</dbReference>
<feature type="region of interest" description="Disordered" evidence="6">
    <location>
        <begin position="481"/>
        <end position="526"/>
    </location>
</feature>
<keyword evidence="7" id="KW-0472">Membrane</keyword>
<organism evidence="9 10">
    <name type="scientific">Lupinus albus</name>
    <name type="common">White lupine</name>
    <name type="synonym">Lupinus termis</name>
    <dbReference type="NCBI Taxonomy" id="3870"/>
    <lineage>
        <taxon>Eukaryota</taxon>
        <taxon>Viridiplantae</taxon>
        <taxon>Streptophyta</taxon>
        <taxon>Embryophyta</taxon>
        <taxon>Tracheophyta</taxon>
        <taxon>Spermatophyta</taxon>
        <taxon>Magnoliopsida</taxon>
        <taxon>eudicotyledons</taxon>
        <taxon>Gunneridae</taxon>
        <taxon>Pentapetalae</taxon>
        <taxon>rosids</taxon>
        <taxon>fabids</taxon>
        <taxon>Fabales</taxon>
        <taxon>Fabaceae</taxon>
        <taxon>Papilionoideae</taxon>
        <taxon>50 kb inversion clade</taxon>
        <taxon>genistoids sensu lato</taxon>
        <taxon>core genistoids</taxon>
        <taxon>Genisteae</taxon>
        <taxon>Lupinus</taxon>
    </lineage>
</organism>
<dbReference type="GO" id="GO:0003677">
    <property type="term" value="F:DNA binding"/>
    <property type="evidence" value="ECO:0007669"/>
    <property type="project" value="UniProtKB-KW"/>
</dbReference>
<dbReference type="InterPro" id="IPR009057">
    <property type="entry name" value="Homeodomain-like_sf"/>
</dbReference>
<feature type="transmembrane region" description="Helical" evidence="7">
    <location>
        <begin position="70"/>
        <end position="90"/>
    </location>
</feature>
<feature type="compositionally biased region" description="Low complexity" evidence="6">
    <location>
        <begin position="484"/>
        <end position="495"/>
    </location>
</feature>
<evidence type="ECO:0000256" key="2">
    <source>
        <dbReference type="ARBA" id="ARBA00023015"/>
    </source>
</evidence>
<evidence type="ECO:0000256" key="4">
    <source>
        <dbReference type="ARBA" id="ARBA00023163"/>
    </source>
</evidence>
<protein>
    <submittedName>
        <fullName evidence="9">Putative transcription factor MYB-HB-like family</fullName>
    </submittedName>
</protein>
<evidence type="ECO:0000313" key="10">
    <source>
        <dbReference type="Proteomes" id="UP000447434"/>
    </source>
</evidence>
<dbReference type="Gene3D" id="1.10.10.60">
    <property type="entry name" value="Homeodomain-like"/>
    <property type="match status" value="1"/>
</dbReference>
<dbReference type="InterPro" id="IPR006447">
    <property type="entry name" value="Myb_dom_plants"/>
</dbReference>
<feature type="compositionally biased region" description="Low complexity" evidence="6">
    <location>
        <begin position="367"/>
        <end position="388"/>
    </location>
</feature>
<keyword evidence="10" id="KW-1185">Reference proteome</keyword>
<evidence type="ECO:0000256" key="7">
    <source>
        <dbReference type="SAM" id="Phobius"/>
    </source>
</evidence>
<dbReference type="PROSITE" id="PS51294">
    <property type="entry name" value="HTH_MYB"/>
    <property type="match status" value="1"/>
</dbReference>
<keyword evidence="3" id="KW-0238">DNA-binding</keyword>
<evidence type="ECO:0000313" key="9">
    <source>
        <dbReference type="EMBL" id="KAE9597246.1"/>
    </source>
</evidence>
<keyword evidence="4" id="KW-0804">Transcription</keyword>
<keyword evidence="7" id="KW-0812">Transmembrane</keyword>
<accession>A0A6A4NUC8</accession>
<dbReference type="PANTHER" id="PTHR31003">
    <property type="entry name" value="MYB FAMILY TRANSCRIPTION FACTOR"/>
    <property type="match status" value="1"/>
</dbReference>
<dbReference type="Proteomes" id="UP000447434">
    <property type="component" value="Chromosome 16"/>
</dbReference>
<dbReference type="InterPro" id="IPR058673">
    <property type="entry name" value="HHO5-like_N"/>
</dbReference>
<keyword evidence="2" id="KW-0805">Transcription regulation</keyword>
<evidence type="ECO:0000256" key="1">
    <source>
        <dbReference type="ARBA" id="ARBA00004123"/>
    </source>
</evidence>
<dbReference type="Pfam" id="PF26575">
    <property type="entry name" value="HHO5_N"/>
    <property type="match status" value="1"/>
</dbReference>
<name>A0A6A4NUC8_LUPAL</name>
<keyword evidence="5" id="KW-0539">Nucleus</keyword>
<evidence type="ECO:0000256" key="3">
    <source>
        <dbReference type="ARBA" id="ARBA00023125"/>
    </source>
</evidence>
<feature type="region of interest" description="Disordered" evidence="6">
    <location>
        <begin position="367"/>
        <end position="402"/>
    </location>
</feature>
<dbReference type="PANTHER" id="PTHR31003:SF3">
    <property type="entry name" value="HOMEODOMAIN-LIKE SUPERFAMILY PROTEIN-RELATED"/>
    <property type="match status" value="1"/>
</dbReference>
<dbReference type="Pfam" id="PF00249">
    <property type="entry name" value="Myb_DNA-binding"/>
    <property type="match status" value="1"/>
</dbReference>
<evidence type="ECO:0000259" key="8">
    <source>
        <dbReference type="PROSITE" id="PS51294"/>
    </source>
</evidence>
<dbReference type="OrthoDB" id="1908613at2759"/>
<feature type="domain" description="HTH myb-type" evidence="8">
    <location>
        <begin position="403"/>
        <end position="458"/>
    </location>
</feature>